<evidence type="ECO:0000313" key="2">
    <source>
        <dbReference type="EMBL" id="OGD76875.1"/>
    </source>
</evidence>
<sequence length="213" mass="23824">MRRIAGLAGLLTFTAALAAELTTEEVVARVEASYASARSFTCDVRRVTASGMLGQRHVMRGNMTSLLPDEFRIDYVSPFEQSLVCNGETVWLYTPRNNQVIVSSVEDYAEREMLGDLIGYFERDYAYALAGEEQVDGRDTVVLRMTALESGNPYPRGRIWVDLESWLPAEVELTDDIGNTVSYRLSNIRLNVAVDRSIFNFTPPPGVEVVRVD</sequence>
<dbReference type="Proteomes" id="UP000177187">
    <property type="component" value="Unassembled WGS sequence"/>
</dbReference>
<evidence type="ECO:0000313" key="3">
    <source>
        <dbReference type="Proteomes" id="UP000177187"/>
    </source>
</evidence>
<feature type="signal peptide" evidence="1">
    <location>
        <begin position="1"/>
        <end position="18"/>
    </location>
</feature>
<dbReference type="EMBL" id="MFAF01000057">
    <property type="protein sequence ID" value="OGD76875.1"/>
    <property type="molecule type" value="Genomic_DNA"/>
</dbReference>
<dbReference type="Gene3D" id="2.50.20.10">
    <property type="entry name" value="Lipoprotein localisation LolA/LolB/LppX"/>
    <property type="match status" value="1"/>
</dbReference>
<dbReference type="PANTHER" id="PTHR35869">
    <property type="entry name" value="OUTER-MEMBRANE LIPOPROTEIN CARRIER PROTEIN"/>
    <property type="match status" value="1"/>
</dbReference>
<feature type="chain" id="PRO_5009518583" description="Outer-membrane lipoprotein carrier protein" evidence="1">
    <location>
        <begin position="19"/>
        <end position="213"/>
    </location>
</feature>
<gene>
    <name evidence="2" type="ORF">A2Y64_03335</name>
</gene>
<name>A0A1F5FB73_9BACT</name>
<accession>A0A1F5FB73</accession>
<comment type="caution">
    <text evidence="2">The sequence shown here is derived from an EMBL/GenBank/DDBJ whole genome shotgun (WGS) entry which is preliminary data.</text>
</comment>
<protein>
    <recommendedName>
        <fullName evidence="4">Outer-membrane lipoprotein carrier protein</fullName>
    </recommendedName>
</protein>
<evidence type="ECO:0008006" key="4">
    <source>
        <dbReference type="Google" id="ProtNLM"/>
    </source>
</evidence>
<organism evidence="2 3">
    <name type="scientific">Candidatus Coatesbacteria bacterium RBG_13_66_14</name>
    <dbReference type="NCBI Taxonomy" id="1817816"/>
    <lineage>
        <taxon>Bacteria</taxon>
        <taxon>Candidatus Coatesiibacteriota</taxon>
    </lineage>
</organism>
<keyword evidence="1" id="KW-0732">Signal</keyword>
<dbReference type="PANTHER" id="PTHR35869:SF1">
    <property type="entry name" value="OUTER-MEMBRANE LIPOPROTEIN CARRIER PROTEIN"/>
    <property type="match status" value="1"/>
</dbReference>
<dbReference type="CDD" id="cd16325">
    <property type="entry name" value="LolA"/>
    <property type="match status" value="1"/>
</dbReference>
<dbReference type="AlphaFoldDB" id="A0A1F5FB73"/>
<dbReference type="STRING" id="1817816.A2Y64_03335"/>
<dbReference type="InterPro" id="IPR004564">
    <property type="entry name" value="OM_lipoprot_carrier_LolA-like"/>
</dbReference>
<dbReference type="InterPro" id="IPR029046">
    <property type="entry name" value="LolA/LolB/LppX"/>
</dbReference>
<reference evidence="2 3" key="1">
    <citation type="journal article" date="2016" name="Nat. Commun.">
        <title>Thousands of microbial genomes shed light on interconnected biogeochemical processes in an aquifer system.</title>
        <authorList>
            <person name="Anantharaman K."/>
            <person name="Brown C.T."/>
            <person name="Hug L.A."/>
            <person name="Sharon I."/>
            <person name="Castelle C.J."/>
            <person name="Probst A.J."/>
            <person name="Thomas B.C."/>
            <person name="Singh A."/>
            <person name="Wilkins M.J."/>
            <person name="Karaoz U."/>
            <person name="Brodie E.L."/>
            <person name="Williams K.H."/>
            <person name="Hubbard S.S."/>
            <person name="Banfield J.F."/>
        </authorList>
    </citation>
    <scope>NUCLEOTIDE SEQUENCE [LARGE SCALE GENOMIC DNA]</scope>
</reference>
<dbReference type="Pfam" id="PF03548">
    <property type="entry name" value="LolA"/>
    <property type="match status" value="1"/>
</dbReference>
<evidence type="ECO:0000256" key="1">
    <source>
        <dbReference type="SAM" id="SignalP"/>
    </source>
</evidence>
<proteinExistence type="predicted"/>
<dbReference type="SUPFAM" id="SSF89392">
    <property type="entry name" value="Prokaryotic lipoproteins and lipoprotein localization factors"/>
    <property type="match status" value="1"/>
</dbReference>